<comment type="caution">
    <text evidence="4">The sequence shown here is derived from an EMBL/GenBank/DDBJ whole genome shotgun (WGS) entry which is preliminary data.</text>
</comment>
<dbReference type="InterPro" id="IPR051609">
    <property type="entry name" value="NmrA/Isoflavone_reductase-like"/>
</dbReference>
<dbReference type="Proteomes" id="UP000474159">
    <property type="component" value="Unassembled WGS sequence"/>
</dbReference>
<organism evidence="4 5">
    <name type="scientific">Methylobacterium soli</name>
    <dbReference type="NCBI Taxonomy" id="553447"/>
    <lineage>
        <taxon>Bacteria</taxon>
        <taxon>Pseudomonadati</taxon>
        <taxon>Pseudomonadota</taxon>
        <taxon>Alphaproteobacteria</taxon>
        <taxon>Hyphomicrobiales</taxon>
        <taxon>Methylobacteriaceae</taxon>
        <taxon>Methylobacterium</taxon>
    </lineage>
</organism>
<feature type="domain" description="NmrA-like" evidence="3">
    <location>
        <begin position="15"/>
        <end position="242"/>
    </location>
</feature>
<protein>
    <submittedName>
        <fullName evidence="4">NAD(P)H-binding protein</fullName>
    </submittedName>
</protein>
<dbReference type="InterPro" id="IPR008030">
    <property type="entry name" value="NmrA-like"/>
</dbReference>
<dbReference type="InterPro" id="IPR036291">
    <property type="entry name" value="NAD(P)-bd_dom_sf"/>
</dbReference>
<dbReference type="AlphaFoldDB" id="A0A6L3SR93"/>
<dbReference type="PANTHER" id="PTHR47706:SF1">
    <property type="entry name" value="CIPA-LIKE, PUTATIVE (AFU_ORTHOLOGUE AFUA_1G12460)-RELATED"/>
    <property type="match status" value="1"/>
</dbReference>
<sequence>MTDRTGRPGPGPAPIILAGATGGLGGRIARDLARRGASVTALVRLGTAPHRIPALDADGVRVVALDLDDVGAVTAACTGPGGAGPPCVVSALNGLEATMLGTQGVLLRAAVAAGAARFIPSDFALDFTRTAPGRNRNLDLRHRFHAALERAPLRATSILNGAFADMLTGQMPLILFPLRRVIHWGEADQPLDFTAMDDVAAFTAAAALDPTTPRFLRVAGAQASPRDLAALASAATGRRFRTLRLGDPRRLDGLIRIARFVAPGHGQVFPPWQGLQYLRDMFEGRGRLSPLDNDRYPDLRWTSLGTVLARGRAGPRGGG</sequence>
<evidence type="ECO:0000256" key="1">
    <source>
        <dbReference type="ARBA" id="ARBA00022857"/>
    </source>
</evidence>
<dbReference type="SUPFAM" id="SSF51735">
    <property type="entry name" value="NAD(P)-binding Rossmann-fold domains"/>
    <property type="match status" value="1"/>
</dbReference>
<reference evidence="4 5" key="1">
    <citation type="submission" date="2019-09" db="EMBL/GenBank/DDBJ databases">
        <title>YIM 48816 draft genome.</title>
        <authorList>
            <person name="Jiang L."/>
        </authorList>
    </citation>
    <scope>NUCLEOTIDE SEQUENCE [LARGE SCALE GENOMIC DNA]</scope>
    <source>
        <strain evidence="4 5">YIM 48816</strain>
    </source>
</reference>
<keyword evidence="5" id="KW-1185">Reference proteome</keyword>
<dbReference type="Gene3D" id="3.40.50.720">
    <property type="entry name" value="NAD(P)-binding Rossmann-like Domain"/>
    <property type="match status" value="1"/>
</dbReference>
<keyword evidence="1" id="KW-0521">NADP</keyword>
<dbReference type="EMBL" id="VZZK01000035">
    <property type="protein sequence ID" value="KAB1074954.1"/>
    <property type="molecule type" value="Genomic_DNA"/>
</dbReference>
<dbReference type="GO" id="GO:0016491">
    <property type="term" value="F:oxidoreductase activity"/>
    <property type="evidence" value="ECO:0007669"/>
    <property type="project" value="UniProtKB-KW"/>
</dbReference>
<evidence type="ECO:0000259" key="3">
    <source>
        <dbReference type="Pfam" id="PF05368"/>
    </source>
</evidence>
<dbReference type="RefSeq" id="WP_151003502.1">
    <property type="nucleotide sequence ID" value="NZ_VZZK01000035.1"/>
</dbReference>
<proteinExistence type="predicted"/>
<dbReference type="PANTHER" id="PTHR47706">
    <property type="entry name" value="NMRA-LIKE FAMILY PROTEIN"/>
    <property type="match status" value="1"/>
</dbReference>
<name>A0A6L3SR93_9HYPH</name>
<accession>A0A6L3SR93</accession>
<keyword evidence="2" id="KW-0560">Oxidoreductase</keyword>
<evidence type="ECO:0000256" key="2">
    <source>
        <dbReference type="ARBA" id="ARBA00023002"/>
    </source>
</evidence>
<dbReference type="Pfam" id="PF05368">
    <property type="entry name" value="NmrA"/>
    <property type="match status" value="1"/>
</dbReference>
<evidence type="ECO:0000313" key="4">
    <source>
        <dbReference type="EMBL" id="KAB1074954.1"/>
    </source>
</evidence>
<gene>
    <name evidence="4" type="ORF">F6X53_25190</name>
</gene>
<dbReference type="OrthoDB" id="319724at2"/>
<evidence type="ECO:0000313" key="5">
    <source>
        <dbReference type="Proteomes" id="UP000474159"/>
    </source>
</evidence>